<gene>
    <name evidence="1" type="ORF">HUK65_10780</name>
</gene>
<proteinExistence type="predicted"/>
<organism evidence="1 2">
    <name type="scientific">Rhabdonatronobacter sediminivivens</name>
    <dbReference type="NCBI Taxonomy" id="2743469"/>
    <lineage>
        <taxon>Bacteria</taxon>
        <taxon>Pseudomonadati</taxon>
        <taxon>Pseudomonadota</taxon>
        <taxon>Alphaproteobacteria</taxon>
        <taxon>Rhodobacterales</taxon>
        <taxon>Paracoccaceae</taxon>
        <taxon>Rhabdonatronobacter</taxon>
    </lineage>
</organism>
<sequence>MTVPVPARPSRPVVALLAIGLLLAILALDTLRSPAVDLFDAPPPIAFGSGVAPGGAHCSGG</sequence>
<keyword evidence="2" id="KW-1185">Reference proteome</keyword>
<name>A0A7Z0L0U3_9RHOB</name>
<evidence type="ECO:0000313" key="1">
    <source>
        <dbReference type="EMBL" id="NYS25478.1"/>
    </source>
</evidence>
<accession>A0A7Z0L0U3</accession>
<evidence type="ECO:0000313" key="2">
    <source>
        <dbReference type="Proteomes" id="UP000529417"/>
    </source>
</evidence>
<comment type="caution">
    <text evidence="1">The sequence shown here is derived from an EMBL/GenBank/DDBJ whole genome shotgun (WGS) entry which is preliminary data.</text>
</comment>
<dbReference type="RefSeq" id="WP_179906215.1">
    <property type="nucleotide sequence ID" value="NZ_JACBXS010000020.1"/>
</dbReference>
<dbReference type="Proteomes" id="UP000529417">
    <property type="component" value="Unassembled WGS sequence"/>
</dbReference>
<reference evidence="1 2" key="1">
    <citation type="journal article" date="2000" name="Arch. Microbiol.">
        <title>Rhodobaca bogoriensis gen. nov. and sp. nov., an alkaliphilic purple nonsulfur bacterium from African Rift Valley soda lakes.</title>
        <authorList>
            <person name="Milford A.D."/>
            <person name="Achenbach L.A."/>
            <person name="Jung D.O."/>
            <person name="Madigan M.T."/>
        </authorList>
    </citation>
    <scope>NUCLEOTIDE SEQUENCE [LARGE SCALE GENOMIC DNA]</scope>
    <source>
        <strain evidence="1 2">2376</strain>
    </source>
</reference>
<dbReference type="AlphaFoldDB" id="A0A7Z0L0U3"/>
<protein>
    <submittedName>
        <fullName evidence="1">Uncharacterized protein</fullName>
    </submittedName>
</protein>
<dbReference type="EMBL" id="JACBXS010000020">
    <property type="protein sequence ID" value="NYS25478.1"/>
    <property type="molecule type" value="Genomic_DNA"/>
</dbReference>